<protein>
    <recommendedName>
        <fullName evidence="11">Murein endopeptidase K</fullName>
    </recommendedName>
</protein>
<keyword evidence="9" id="KW-0961">Cell wall biogenesis/degradation</keyword>
<dbReference type="PROSITE" id="PS51318">
    <property type="entry name" value="TAT"/>
    <property type="match status" value="1"/>
</dbReference>
<evidence type="ECO:0000256" key="4">
    <source>
        <dbReference type="ARBA" id="ARBA00022723"/>
    </source>
</evidence>
<name>A0A077B2B6_9PROT</name>
<evidence type="ECO:0000256" key="10">
    <source>
        <dbReference type="ARBA" id="ARBA00093448"/>
    </source>
</evidence>
<dbReference type="GO" id="GO:0006508">
    <property type="term" value="P:proteolysis"/>
    <property type="evidence" value="ECO:0007669"/>
    <property type="project" value="UniProtKB-KW"/>
</dbReference>
<keyword evidence="14" id="KW-1185">Reference proteome</keyword>
<dbReference type="PANTHER" id="PTHR37425:SF1">
    <property type="entry name" value="OUTER MEMBRANE PROTEIN"/>
    <property type="match status" value="1"/>
</dbReference>
<dbReference type="Pfam" id="PF05951">
    <property type="entry name" value="Peptidase_M15_2"/>
    <property type="match status" value="1"/>
</dbReference>
<comment type="pathway">
    <text evidence="2">Cell wall biogenesis; cell wall polysaccharide biosynthesis.</text>
</comment>
<evidence type="ECO:0000256" key="12">
    <source>
        <dbReference type="SAM" id="SignalP"/>
    </source>
</evidence>
<dbReference type="InterPro" id="IPR009045">
    <property type="entry name" value="Zn_M74/Hedgehog-like"/>
</dbReference>
<dbReference type="AlphaFoldDB" id="A0A077B2B6"/>
<evidence type="ECO:0000256" key="7">
    <source>
        <dbReference type="ARBA" id="ARBA00022833"/>
    </source>
</evidence>
<dbReference type="GO" id="GO:0046872">
    <property type="term" value="F:metal ion binding"/>
    <property type="evidence" value="ECO:0007669"/>
    <property type="project" value="UniProtKB-KW"/>
</dbReference>
<evidence type="ECO:0000256" key="6">
    <source>
        <dbReference type="ARBA" id="ARBA00022801"/>
    </source>
</evidence>
<evidence type="ECO:0000256" key="9">
    <source>
        <dbReference type="ARBA" id="ARBA00023316"/>
    </source>
</evidence>
<dbReference type="InterPro" id="IPR010275">
    <property type="entry name" value="MepK"/>
</dbReference>
<dbReference type="HOGENOM" id="CLU_080400_1_2_5"/>
<dbReference type="SUPFAM" id="SSF55166">
    <property type="entry name" value="Hedgehog/DD-peptidase"/>
    <property type="match status" value="1"/>
</dbReference>
<evidence type="ECO:0000313" key="14">
    <source>
        <dbReference type="Proteomes" id="UP000028926"/>
    </source>
</evidence>
<organism evidence="13 14">
    <name type="scientific">Candidatus Odyssella acanthamoebae</name>
    <dbReference type="NCBI Taxonomy" id="91604"/>
    <lineage>
        <taxon>Bacteria</taxon>
        <taxon>Pseudomonadati</taxon>
        <taxon>Pseudomonadota</taxon>
        <taxon>Alphaproteobacteria</taxon>
        <taxon>Holosporales</taxon>
        <taxon>Candidatus Paracaedibacteraceae</taxon>
        <taxon>Candidatus Odyssella</taxon>
    </lineage>
</organism>
<dbReference type="Gene3D" id="3.30.1380.10">
    <property type="match status" value="1"/>
</dbReference>
<keyword evidence="8" id="KW-0482">Metalloprotease</keyword>
<dbReference type="EMBL" id="CP008941">
    <property type="protein sequence ID" value="AIK97130.1"/>
    <property type="molecule type" value="Genomic_DNA"/>
</dbReference>
<accession>A0A077B2B6</accession>
<keyword evidence="3" id="KW-0645">Protease</keyword>
<gene>
    <name evidence="13" type="ORF">ID47_10930</name>
</gene>
<proteinExistence type="inferred from homology"/>
<dbReference type="InterPro" id="IPR006311">
    <property type="entry name" value="TAT_signal"/>
</dbReference>
<evidence type="ECO:0000313" key="13">
    <source>
        <dbReference type="EMBL" id="AIK97130.1"/>
    </source>
</evidence>
<dbReference type="KEGG" id="paca:ID47_10930"/>
<evidence type="ECO:0000256" key="11">
    <source>
        <dbReference type="ARBA" id="ARBA00093666"/>
    </source>
</evidence>
<feature type="signal peptide" evidence="12">
    <location>
        <begin position="1"/>
        <end position="31"/>
    </location>
</feature>
<evidence type="ECO:0000256" key="1">
    <source>
        <dbReference type="ARBA" id="ARBA00001947"/>
    </source>
</evidence>
<dbReference type="Proteomes" id="UP000028926">
    <property type="component" value="Chromosome"/>
</dbReference>
<keyword evidence="7" id="KW-0862">Zinc</keyword>
<reference evidence="13 14" key="1">
    <citation type="submission" date="2014-07" db="EMBL/GenBank/DDBJ databases">
        <title>Comparative genomic insights into amoeba endosymbionts belonging to the families of Holosporaceae and Candidatus Midichloriaceae within Rickettsiales.</title>
        <authorList>
            <person name="Wang Z."/>
            <person name="Wu M."/>
        </authorList>
    </citation>
    <scope>NUCLEOTIDE SEQUENCE [LARGE SCALE GENOMIC DNA]</scope>
    <source>
        <strain evidence="13">PRA3</strain>
    </source>
</reference>
<dbReference type="GO" id="GO:0071555">
    <property type="term" value="P:cell wall organization"/>
    <property type="evidence" value="ECO:0007669"/>
    <property type="project" value="UniProtKB-KW"/>
</dbReference>
<keyword evidence="4" id="KW-0479">Metal-binding</keyword>
<keyword evidence="5 12" id="KW-0732">Signal</keyword>
<dbReference type="PANTHER" id="PTHR37425">
    <property type="match status" value="1"/>
</dbReference>
<dbReference type="STRING" id="91604.ID47_10930"/>
<feature type="chain" id="PRO_5001717362" description="Murein endopeptidase K" evidence="12">
    <location>
        <begin position="32"/>
        <end position="182"/>
    </location>
</feature>
<comment type="similarity">
    <text evidence="10">Belongs to the peptidase M15 family.</text>
</comment>
<keyword evidence="6" id="KW-0378">Hydrolase</keyword>
<comment type="cofactor">
    <cofactor evidence="1">
        <name>Zn(2+)</name>
        <dbReference type="ChEBI" id="CHEBI:29105"/>
    </cofactor>
</comment>
<dbReference type="eggNOG" id="COG3108">
    <property type="taxonomic scope" value="Bacteria"/>
</dbReference>
<sequence>MSRRQLIKKMGGLGLLMVAPPLLALSSGAFASVPEKSLNIYNTHTGESLKKCIFWLDGKLNREAMTDLNRLFRDHRTNQEFTMDPNLMHLIHNIWEKIGSREMVHLISGYRSPKTNAILRQKSCGVASNSQHLSGKAADIMVPGRTMKQVQQAAKSLKAGGVGRYANFVHVDTGRVRYWGPA</sequence>
<evidence type="ECO:0000256" key="3">
    <source>
        <dbReference type="ARBA" id="ARBA00022670"/>
    </source>
</evidence>
<evidence type="ECO:0000256" key="5">
    <source>
        <dbReference type="ARBA" id="ARBA00022729"/>
    </source>
</evidence>
<evidence type="ECO:0000256" key="8">
    <source>
        <dbReference type="ARBA" id="ARBA00023049"/>
    </source>
</evidence>
<dbReference type="GO" id="GO:0008237">
    <property type="term" value="F:metallopeptidase activity"/>
    <property type="evidence" value="ECO:0007669"/>
    <property type="project" value="UniProtKB-KW"/>
</dbReference>
<evidence type="ECO:0000256" key="2">
    <source>
        <dbReference type="ARBA" id="ARBA00004776"/>
    </source>
</evidence>